<evidence type="ECO:0000256" key="2">
    <source>
        <dbReference type="ARBA" id="ARBA00006275"/>
    </source>
</evidence>
<feature type="domain" description="RagB/SusD" evidence="6">
    <location>
        <begin position="323"/>
        <end position="634"/>
    </location>
</feature>
<comment type="similarity">
    <text evidence="2">Belongs to the SusD family.</text>
</comment>
<dbReference type="Gene3D" id="1.25.40.390">
    <property type="match status" value="1"/>
</dbReference>
<dbReference type="Proteomes" id="UP001162741">
    <property type="component" value="Chromosome"/>
</dbReference>
<feature type="domain" description="SusD-like N-terminal" evidence="7">
    <location>
        <begin position="26"/>
        <end position="231"/>
    </location>
</feature>
<protein>
    <submittedName>
        <fullName evidence="8">RagB/SusD family nutrient uptake outer membrane protein</fullName>
    </submittedName>
</protein>
<gene>
    <name evidence="8" type="ORF">MKQ68_20650</name>
</gene>
<dbReference type="RefSeq" id="WP_264280750.1">
    <property type="nucleotide sequence ID" value="NZ_CP107006.1"/>
</dbReference>
<evidence type="ECO:0000313" key="9">
    <source>
        <dbReference type="Proteomes" id="UP001162741"/>
    </source>
</evidence>
<sequence>MMIKLTRNVKLWLVLLSWPVVFGCHYLDIVPDNVATVDYVFRMRSKAEQYLFTLYSYQPRYTDQYNYLTILGGDELWGNDYNVNISMPAWQIARGFQNIVDPYSNYWGGTRGGRGMFVAIRDCNTFIENIDKVPDMDDYEKKRWKAEATFLKAYYHYFLFRMYGPIPLLDKNLPISSGPNEVKVWQMPVDSCVNYIASLLDEAALELPPQIVNEATELGRATKAVALSVKAQLLVTAASPLFNGNSDYADVVNKKGEHLFSTSVDPKKWERAAEACRIAIEQCHAVGLKLYYQNPAFIPFKVSDRTVTEMSIRNAVCLKWNSEIVWASTNSRAGGLQQEAIPKLYTSDKQNGAWSTFGVPFKIVEQFYTKNGVPINEDVTWDYNNRYAQRTATNNERLMLKPNYITANLNFDREIRYYADLGFDASRWYGSSRFSDSDNVYVEAKLGQVSNNHAWAYSMTGYWPKKLVNPATISSATELTIQSYPWPVIRLADLYLLYAEALNESAGPGAETWKWINEVRARAGLKSVEESWTQFSSNPTAYTTKPGMRKIIHQERLIEMAFEGARFWDLRRWKEAEYVMNEPVRGWNYTGKTADEYYQPRLLYNQTFRKRDYLWPIMENDLIVNNQLVQTPGW</sequence>
<keyword evidence="4" id="KW-0472">Membrane</keyword>
<keyword evidence="9" id="KW-1185">Reference proteome</keyword>
<organism evidence="8 9">
    <name type="scientific">Chitinophaga horti</name>
    <dbReference type="NCBI Taxonomy" id="2920382"/>
    <lineage>
        <taxon>Bacteria</taxon>
        <taxon>Pseudomonadati</taxon>
        <taxon>Bacteroidota</taxon>
        <taxon>Chitinophagia</taxon>
        <taxon>Chitinophagales</taxon>
        <taxon>Chitinophagaceae</taxon>
        <taxon>Chitinophaga</taxon>
    </lineage>
</organism>
<dbReference type="InterPro" id="IPR033985">
    <property type="entry name" value="SusD-like_N"/>
</dbReference>
<keyword evidence="5" id="KW-0998">Cell outer membrane</keyword>
<evidence type="ECO:0000256" key="3">
    <source>
        <dbReference type="ARBA" id="ARBA00022729"/>
    </source>
</evidence>
<dbReference type="SUPFAM" id="SSF48452">
    <property type="entry name" value="TPR-like"/>
    <property type="match status" value="1"/>
</dbReference>
<evidence type="ECO:0000256" key="5">
    <source>
        <dbReference type="ARBA" id="ARBA00023237"/>
    </source>
</evidence>
<evidence type="ECO:0000256" key="1">
    <source>
        <dbReference type="ARBA" id="ARBA00004442"/>
    </source>
</evidence>
<evidence type="ECO:0000259" key="7">
    <source>
        <dbReference type="Pfam" id="PF14322"/>
    </source>
</evidence>
<evidence type="ECO:0000313" key="8">
    <source>
        <dbReference type="EMBL" id="UYQ92497.1"/>
    </source>
</evidence>
<dbReference type="PROSITE" id="PS51257">
    <property type="entry name" value="PROKAR_LIPOPROTEIN"/>
    <property type="match status" value="1"/>
</dbReference>
<proteinExistence type="inferred from homology"/>
<dbReference type="EMBL" id="CP107006">
    <property type="protein sequence ID" value="UYQ92497.1"/>
    <property type="molecule type" value="Genomic_DNA"/>
</dbReference>
<dbReference type="Pfam" id="PF07980">
    <property type="entry name" value="SusD_RagB"/>
    <property type="match status" value="1"/>
</dbReference>
<dbReference type="Pfam" id="PF14322">
    <property type="entry name" value="SusD-like_3"/>
    <property type="match status" value="1"/>
</dbReference>
<dbReference type="InterPro" id="IPR011990">
    <property type="entry name" value="TPR-like_helical_dom_sf"/>
</dbReference>
<dbReference type="InterPro" id="IPR012944">
    <property type="entry name" value="SusD_RagB_dom"/>
</dbReference>
<reference evidence="8" key="1">
    <citation type="submission" date="2022-10" db="EMBL/GenBank/DDBJ databases">
        <title>Chitinophaga sp. nov., isolated from soil.</title>
        <authorList>
            <person name="Jeon C.O."/>
        </authorList>
    </citation>
    <scope>NUCLEOTIDE SEQUENCE</scope>
    <source>
        <strain evidence="8">R8</strain>
    </source>
</reference>
<keyword evidence="3" id="KW-0732">Signal</keyword>
<comment type="subcellular location">
    <subcellularLocation>
        <location evidence="1">Cell outer membrane</location>
    </subcellularLocation>
</comment>
<name>A0ABY6J1J2_9BACT</name>
<evidence type="ECO:0000256" key="4">
    <source>
        <dbReference type="ARBA" id="ARBA00023136"/>
    </source>
</evidence>
<evidence type="ECO:0000259" key="6">
    <source>
        <dbReference type="Pfam" id="PF07980"/>
    </source>
</evidence>
<accession>A0ABY6J1J2</accession>